<dbReference type="Proteomes" id="UP000659654">
    <property type="component" value="Unassembled WGS sequence"/>
</dbReference>
<evidence type="ECO:0000313" key="1">
    <source>
        <dbReference type="EMBL" id="CAD5233160.1"/>
    </source>
</evidence>
<evidence type="ECO:0000313" key="2">
    <source>
        <dbReference type="EMBL" id="CAG9126738.1"/>
    </source>
</evidence>
<dbReference type="OrthoDB" id="10655120at2759"/>
<keyword evidence="4" id="KW-1185">Reference proteome</keyword>
<dbReference type="WBParaSite" id="BXY_1015000.1">
    <property type="protein sequence ID" value="BXY_1015000.1"/>
    <property type="gene ID" value="BXY_1015000"/>
</dbReference>
<reference evidence="5" key="1">
    <citation type="submission" date="2016-11" db="UniProtKB">
        <authorList>
            <consortium name="WormBaseParasite"/>
        </authorList>
    </citation>
    <scope>IDENTIFICATION</scope>
</reference>
<name>A0A1I7SAV3_BURXY</name>
<sequence length="448" mass="50721">MKTLTNHQYTSNRGNGRYNVYGTVPQSVQSFPASWHSLKHNTKKIDPYKVDAHKKSGIIFKIEPIINRRSVSFSVPHVGLQNSMRAYMPTYAPQRPLVTYIMPQGTTRANFIPQRVMRTYLPVPNYRKTGYQSMVSPNVRAERNAHIPMIKRAAYTPKNINYPVKYWDSTVKTVIMSRRPRCVQVNCMVYTVDLPKNGKYIVNPITYGYFLTYCYCQFACKALQLLCKEEPNYFTAYHHPISTASADGYPGMNEQWNQESPFMFYGGPRTPAAQMARTQNYGPVAQARQKTQFNNFMTNANPQISPRNGNNLVVNNGQTFDINGKKYKVIVTPKMSDNKATVPCCGSMSMPMSSPMNLNADNGMGKGFDYIPKLFSKPITFNIPMNALFGKNNGGSSKMTYTYNVNSNCNNGNNCQMDSGEFGRRYVHRNYPSGFDSMAGAIGMRQMT</sequence>
<dbReference type="Proteomes" id="UP000095284">
    <property type="component" value="Unplaced"/>
</dbReference>
<reference evidence="2" key="2">
    <citation type="submission" date="2020-08" db="EMBL/GenBank/DDBJ databases">
        <authorList>
            <person name="Kikuchi T."/>
        </authorList>
    </citation>
    <scope>NUCLEOTIDE SEQUENCE</scope>
    <source>
        <strain evidence="1">Ka4C1</strain>
    </source>
</reference>
<protein>
    <submittedName>
        <fullName evidence="1">(pine wood nematode) hypothetical protein</fullName>
    </submittedName>
</protein>
<dbReference type="EMBL" id="CAJFCV020000005">
    <property type="protein sequence ID" value="CAG9126738.1"/>
    <property type="molecule type" value="Genomic_DNA"/>
</dbReference>
<evidence type="ECO:0000313" key="5">
    <source>
        <dbReference type="WBParaSite" id="BXY_1015000.1"/>
    </source>
</evidence>
<gene>
    <name evidence="1" type="ORF">BXYJ_LOCUS13251</name>
</gene>
<dbReference type="AlphaFoldDB" id="A0A1I7SAV3"/>
<proteinExistence type="predicted"/>
<evidence type="ECO:0000313" key="4">
    <source>
        <dbReference type="Proteomes" id="UP000659654"/>
    </source>
</evidence>
<organism evidence="3 5">
    <name type="scientific">Bursaphelenchus xylophilus</name>
    <name type="common">Pinewood nematode worm</name>
    <name type="synonym">Aphelenchoides xylophilus</name>
    <dbReference type="NCBI Taxonomy" id="6326"/>
    <lineage>
        <taxon>Eukaryota</taxon>
        <taxon>Metazoa</taxon>
        <taxon>Ecdysozoa</taxon>
        <taxon>Nematoda</taxon>
        <taxon>Chromadorea</taxon>
        <taxon>Rhabditida</taxon>
        <taxon>Tylenchina</taxon>
        <taxon>Tylenchomorpha</taxon>
        <taxon>Aphelenchoidea</taxon>
        <taxon>Aphelenchoididae</taxon>
        <taxon>Bursaphelenchus</taxon>
    </lineage>
</organism>
<accession>A0A1I7SAV3</accession>
<dbReference type="Proteomes" id="UP000582659">
    <property type="component" value="Unassembled WGS sequence"/>
</dbReference>
<evidence type="ECO:0000313" key="3">
    <source>
        <dbReference type="Proteomes" id="UP000095284"/>
    </source>
</evidence>
<dbReference type="EMBL" id="CAJFDI010000005">
    <property type="protein sequence ID" value="CAD5233160.1"/>
    <property type="molecule type" value="Genomic_DNA"/>
</dbReference>